<comment type="similarity">
    <text evidence="2">Belongs to the type I cytokine receptor family. Type 4 subfamily.</text>
</comment>
<gene>
    <name evidence="19 20" type="primary">IL2RB</name>
</gene>
<evidence type="ECO:0000256" key="14">
    <source>
        <dbReference type="ARBA" id="ARBA00032935"/>
    </source>
</evidence>
<keyword evidence="4" id="KW-1003">Cell membrane</keyword>
<dbReference type="GO" id="GO:0009897">
    <property type="term" value="C:external side of plasma membrane"/>
    <property type="evidence" value="ECO:0007669"/>
    <property type="project" value="TreeGrafter"/>
</dbReference>
<dbReference type="InterPro" id="IPR036116">
    <property type="entry name" value="FN3_sf"/>
</dbReference>
<keyword evidence="11" id="KW-0325">Glycoprotein</keyword>
<evidence type="ECO:0000256" key="12">
    <source>
        <dbReference type="ARBA" id="ARBA00026094"/>
    </source>
</evidence>
<evidence type="ECO:0000259" key="17">
    <source>
        <dbReference type="PROSITE" id="PS50853"/>
    </source>
</evidence>
<dbReference type="CTD" id="3560"/>
<evidence type="ECO:0000313" key="19">
    <source>
        <dbReference type="RefSeq" id="XP_033785776.1"/>
    </source>
</evidence>
<name>A0A6P8P998_GEOSA</name>
<keyword evidence="8" id="KW-0472">Membrane</keyword>
<comment type="subunit">
    <text evidence="12">Non-covalent dimer of an alpha and a beta subunit. IL2R exists in 3 different forms: a high affinity dimer, an intermediate affinity monomer (beta subunit), and a low affinity monomer (alpha subunit). The high and intermediate affinity forms also associate with a gamma subunit. Interacts with SHB upon interleukin stimulation.</text>
</comment>
<evidence type="ECO:0000256" key="3">
    <source>
        <dbReference type="ARBA" id="ARBA00016239"/>
    </source>
</evidence>
<feature type="signal peptide" evidence="16">
    <location>
        <begin position="1"/>
        <end position="29"/>
    </location>
</feature>
<dbReference type="Pfam" id="PF18707">
    <property type="entry name" value="IL2RB_N1"/>
    <property type="match status" value="1"/>
</dbReference>
<evidence type="ECO:0000256" key="16">
    <source>
        <dbReference type="SAM" id="SignalP"/>
    </source>
</evidence>
<dbReference type="Proteomes" id="UP000515159">
    <property type="component" value="Chromosome 2"/>
</dbReference>
<dbReference type="GO" id="GO:0004896">
    <property type="term" value="F:cytokine receptor activity"/>
    <property type="evidence" value="ECO:0007669"/>
    <property type="project" value="InterPro"/>
</dbReference>
<dbReference type="CDD" id="cd00063">
    <property type="entry name" value="FN3"/>
    <property type="match status" value="1"/>
</dbReference>
<comment type="function">
    <text evidence="15">Receptor for interleukin-2. This beta subunit is involved in receptor mediated endocytosis and transduces the mitogenic signals of IL2. Probably in association with IL15RA, involved in the stimulation of neutrophil phagocytosis by IL15.</text>
</comment>
<dbReference type="PROSITE" id="PS01355">
    <property type="entry name" value="HEMATOPO_REC_S_F1"/>
    <property type="match status" value="1"/>
</dbReference>
<dbReference type="GeneID" id="117353680"/>
<dbReference type="AlphaFoldDB" id="A0A6P8P998"/>
<comment type="subcellular location">
    <subcellularLocation>
        <location evidence="1">Cell membrane</location>
        <topology evidence="1">Single-pass type I membrane protein</topology>
    </subcellularLocation>
</comment>
<keyword evidence="5" id="KW-0812">Transmembrane</keyword>
<dbReference type="RefSeq" id="XP_033785776.1">
    <property type="nucleotide sequence ID" value="XM_033929885.1"/>
</dbReference>
<dbReference type="SUPFAM" id="SSF49265">
    <property type="entry name" value="Fibronectin type III"/>
    <property type="match status" value="2"/>
</dbReference>
<dbReference type="KEGG" id="gsh:117353680"/>
<dbReference type="InterPro" id="IPR003531">
    <property type="entry name" value="Hempt_rcpt_S_F1_CS"/>
</dbReference>
<dbReference type="PANTHER" id="PTHR23037">
    <property type="entry name" value="CYTOKINE RECEPTOR"/>
    <property type="match status" value="1"/>
</dbReference>
<evidence type="ECO:0000256" key="8">
    <source>
        <dbReference type="ARBA" id="ARBA00023136"/>
    </source>
</evidence>
<dbReference type="InterPro" id="IPR003961">
    <property type="entry name" value="FN3_dom"/>
</dbReference>
<evidence type="ECO:0000256" key="9">
    <source>
        <dbReference type="ARBA" id="ARBA00023157"/>
    </source>
</evidence>
<evidence type="ECO:0000256" key="13">
    <source>
        <dbReference type="ARBA" id="ARBA00031280"/>
    </source>
</evidence>
<evidence type="ECO:0000256" key="7">
    <source>
        <dbReference type="ARBA" id="ARBA00022989"/>
    </source>
</evidence>
<accession>A0A6P8P998</accession>
<evidence type="ECO:0000256" key="4">
    <source>
        <dbReference type="ARBA" id="ARBA00022475"/>
    </source>
</evidence>
<keyword evidence="10 19" id="KW-0675">Receptor</keyword>
<evidence type="ECO:0000256" key="1">
    <source>
        <dbReference type="ARBA" id="ARBA00004251"/>
    </source>
</evidence>
<evidence type="ECO:0000256" key="10">
    <source>
        <dbReference type="ARBA" id="ARBA00023170"/>
    </source>
</evidence>
<dbReference type="Pfam" id="PF00041">
    <property type="entry name" value="fn3"/>
    <property type="match status" value="1"/>
</dbReference>
<dbReference type="PANTHER" id="PTHR23037:SF30">
    <property type="entry name" value="INTERLEUKIN-2 RECEPTOR SUBUNIT BETA"/>
    <property type="match status" value="1"/>
</dbReference>
<evidence type="ECO:0000256" key="11">
    <source>
        <dbReference type="ARBA" id="ARBA00023180"/>
    </source>
</evidence>
<dbReference type="InterPro" id="IPR013783">
    <property type="entry name" value="Ig-like_fold"/>
</dbReference>
<evidence type="ECO:0000256" key="6">
    <source>
        <dbReference type="ARBA" id="ARBA00022729"/>
    </source>
</evidence>
<keyword evidence="18" id="KW-1185">Reference proteome</keyword>
<evidence type="ECO:0000313" key="20">
    <source>
        <dbReference type="RefSeq" id="XP_033785777.1"/>
    </source>
</evidence>
<feature type="chain" id="PRO_5044653899" description="Interleukin-2 receptor subunit beta" evidence="16">
    <location>
        <begin position="30"/>
        <end position="564"/>
    </location>
</feature>
<dbReference type="SMART" id="SM00060">
    <property type="entry name" value="FN3"/>
    <property type="match status" value="1"/>
</dbReference>
<proteinExistence type="inferred from homology"/>
<keyword evidence="6 16" id="KW-0732">Signal</keyword>
<sequence>MKTTEQYHPHLWLMSLLLFIAGMSQDVPALDCTYDSLATVTCSWTPDHRLVNAYCSITGTVNKEDMRATCNLPGGTVPQRCELILAKSRKDMAMTVGHNMNLIVNCMTGTNRTIKHKEAEILNYKPYYNLMLSPPIFLKISNSSDGYYNLTWRCEHSHYLENMRKYQVRYKPTQHKHWMDPLIIEQEQRWVTIQGLLPDTEYEAEVRVNQTRFHSSRWSQWSHAIVWITSKADVILDLEHLVKNEEDRIRSVLVPCLSAGAIITLVVAGFCASKWFKRVLYLHIPDPAKFFDPINSEQGESSQKWIAHSFAPSFFTSTEILPEISPVEIAPKKFVPKELFLPTAPQDTSGHSISSFTNQGYFFFHYPNSFKIDPCQIYFTYEPFSNESSSSEASPSYEALHSPGAKDDIPLCSAKVGMGHTTGDSMGIPNYSLQDDPQHKLPDFSKLFLGFPPVLTGNSAREMQVPAGNIAESRNNKEPSHLLTTPMATLDWQIIEEEADEITGSDDKGQQQHDTPHLVDCDNGHVPSTVQGLNCFCHPSSLNLVNRDYLTLNELQGQYGSHSV</sequence>
<organism evidence="18 20">
    <name type="scientific">Geotrypetes seraphini</name>
    <name type="common">Gaboon caecilian</name>
    <name type="synonym">Caecilia seraphini</name>
    <dbReference type="NCBI Taxonomy" id="260995"/>
    <lineage>
        <taxon>Eukaryota</taxon>
        <taxon>Metazoa</taxon>
        <taxon>Chordata</taxon>
        <taxon>Craniata</taxon>
        <taxon>Vertebrata</taxon>
        <taxon>Euteleostomi</taxon>
        <taxon>Amphibia</taxon>
        <taxon>Gymnophiona</taxon>
        <taxon>Geotrypetes</taxon>
    </lineage>
</organism>
<dbReference type="PROSITE" id="PS50853">
    <property type="entry name" value="FN3"/>
    <property type="match status" value="1"/>
</dbReference>
<dbReference type="Gene3D" id="2.60.40.10">
    <property type="entry name" value="Immunoglobulins"/>
    <property type="match status" value="2"/>
</dbReference>
<evidence type="ECO:0000256" key="15">
    <source>
        <dbReference type="ARBA" id="ARBA00045664"/>
    </source>
</evidence>
<dbReference type="InterPro" id="IPR040951">
    <property type="entry name" value="IL2RB_N1"/>
</dbReference>
<keyword evidence="9" id="KW-1015">Disulfide bond</keyword>
<dbReference type="GO" id="GO:0016064">
    <property type="term" value="P:immunoglobulin mediated immune response"/>
    <property type="evidence" value="ECO:0007669"/>
    <property type="project" value="TreeGrafter"/>
</dbReference>
<feature type="domain" description="Fibronectin type-III" evidence="17">
    <location>
        <begin position="134"/>
        <end position="233"/>
    </location>
</feature>
<evidence type="ECO:0000256" key="5">
    <source>
        <dbReference type="ARBA" id="ARBA00022692"/>
    </source>
</evidence>
<dbReference type="RefSeq" id="XP_033785777.1">
    <property type="nucleotide sequence ID" value="XM_033929886.1"/>
</dbReference>
<evidence type="ECO:0000313" key="18">
    <source>
        <dbReference type="Proteomes" id="UP000515159"/>
    </source>
</evidence>
<evidence type="ECO:0000256" key="2">
    <source>
        <dbReference type="ARBA" id="ARBA00008280"/>
    </source>
</evidence>
<protein>
    <recommendedName>
        <fullName evidence="3">Interleukin-2 receptor subunit beta</fullName>
    </recommendedName>
    <alternativeName>
        <fullName evidence="14">High affinity IL-2 receptor subunit beta</fullName>
    </alternativeName>
    <alternativeName>
        <fullName evidence="13">p70-75</fullName>
    </alternativeName>
</protein>
<reference evidence="19 20" key="1">
    <citation type="submission" date="2025-04" db="UniProtKB">
        <authorList>
            <consortium name="RefSeq"/>
        </authorList>
    </citation>
    <scope>IDENTIFICATION</scope>
</reference>
<keyword evidence="7" id="KW-1133">Transmembrane helix</keyword>
<dbReference type="OrthoDB" id="9419853at2759"/>